<organism evidence="4 5">
    <name type="scientific">Rhodanobacter denitrificans</name>
    <dbReference type="NCBI Taxonomy" id="666685"/>
    <lineage>
        <taxon>Bacteria</taxon>
        <taxon>Pseudomonadati</taxon>
        <taxon>Pseudomonadota</taxon>
        <taxon>Gammaproteobacteria</taxon>
        <taxon>Lysobacterales</taxon>
        <taxon>Rhodanobacteraceae</taxon>
        <taxon>Rhodanobacter</taxon>
    </lineage>
</organism>
<comment type="caution">
    <text evidence="4">The sequence shown here is derived from an EMBL/GenBank/DDBJ whole genome shotgun (WGS) entry which is preliminary data.</text>
</comment>
<dbReference type="Proteomes" id="UP000249046">
    <property type="component" value="Unassembled WGS sequence"/>
</dbReference>
<keyword evidence="1" id="KW-0645">Protease</keyword>
<evidence type="ECO:0000256" key="1">
    <source>
        <dbReference type="ARBA" id="ARBA00022670"/>
    </source>
</evidence>
<gene>
    <name evidence="4" type="ORF">DI564_04565</name>
</gene>
<evidence type="ECO:0000256" key="2">
    <source>
        <dbReference type="ARBA" id="ARBA00022801"/>
    </source>
</evidence>
<protein>
    <recommendedName>
        <fullName evidence="3">P/Homo B domain-containing protein</fullName>
    </recommendedName>
</protein>
<reference evidence="4 5" key="1">
    <citation type="submission" date="2017-08" db="EMBL/GenBank/DDBJ databases">
        <title>Infants hospitalized years apart are colonized by the same room-sourced microbial strains.</title>
        <authorList>
            <person name="Brooks B."/>
            <person name="Olm M.R."/>
            <person name="Firek B.A."/>
            <person name="Baker R."/>
            <person name="Thomas B.C."/>
            <person name="Morowitz M.J."/>
            <person name="Banfield J.F."/>
        </authorList>
    </citation>
    <scope>NUCLEOTIDE SEQUENCE [LARGE SCALE GENOMIC DNA]</scope>
    <source>
        <strain evidence="4">S2_005_003_R2_42</strain>
    </source>
</reference>
<dbReference type="GO" id="GO:0006508">
    <property type="term" value="P:proteolysis"/>
    <property type="evidence" value="ECO:0007669"/>
    <property type="project" value="UniProtKB-KW"/>
</dbReference>
<evidence type="ECO:0000313" key="4">
    <source>
        <dbReference type="EMBL" id="PZQ18572.1"/>
    </source>
</evidence>
<dbReference type="InterPro" id="IPR002884">
    <property type="entry name" value="P_dom"/>
</dbReference>
<dbReference type="GO" id="GO:0004252">
    <property type="term" value="F:serine-type endopeptidase activity"/>
    <property type="evidence" value="ECO:0007669"/>
    <property type="project" value="InterPro"/>
</dbReference>
<dbReference type="AlphaFoldDB" id="A0A2W5KNE6"/>
<dbReference type="InterPro" id="IPR008979">
    <property type="entry name" value="Galactose-bd-like_sf"/>
</dbReference>
<proteinExistence type="predicted"/>
<accession>A0A2W5KNE6</accession>
<dbReference type="Gene3D" id="2.60.120.260">
    <property type="entry name" value="Galactose-binding domain-like"/>
    <property type="match status" value="1"/>
</dbReference>
<dbReference type="PROSITE" id="PS51829">
    <property type="entry name" value="P_HOMO_B"/>
    <property type="match status" value="1"/>
</dbReference>
<sequence>MPRAVWQPPANAIYDNGPLSSGTAPGCSGDSGNASILQDTALTMSTFGAGHAVSSGFRVADDFVVPSGQTWNVTGANFFAYQTNSGATSTINAVNVRIWSGAPGTGTVVCGDTATNRMDATAASGIFRTLESAPDCTRPIMVQHVDLSSCPPLAAGTYWIDWQTGGSLASGPWAPPITIAGQATTGNAMQFEPTASTWGALLDGGSGTAQGLPFVLEGPAGPALAIDAAAAVLTDSCAANPAQDNGVVEPGETVDIAVPVSASGGDFTNVVASLALPAPGSVVYVVSSANLGSLSAGQSATANFRIRVEKSFTCLSDFMLPLAVTSNEGSASGSIDVTVGASASPAPADVPVAIPDNSPTGITSKIAVSQNLTLTDLKVRVRVTHTWVGDLIVRLTSPAGTTVTLLDRPGVPASTNGCNNNDLDLTFADGQPDPEAICNTGGTNVPWPVTDAAPTQPLSAFDGENALGNWVLTISDNANIDTGTLVDWELIPTPAFEGGCEVCGGLADLIFADGFEP</sequence>
<evidence type="ECO:0000259" key="3">
    <source>
        <dbReference type="PROSITE" id="PS51829"/>
    </source>
</evidence>
<dbReference type="Pfam" id="PF01483">
    <property type="entry name" value="P_proprotein"/>
    <property type="match status" value="1"/>
</dbReference>
<name>A0A2W5KNE6_9GAMM</name>
<evidence type="ECO:0000313" key="5">
    <source>
        <dbReference type="Proteomes" id="UP000249046"/>
    </source>
</evidence>
<feature type="domain" description="P/Homo B" evidence="3">
    <location>
        <begin position="339"/>
        <end position="502"/>
    </location>
</feature>
<keyword evidence="2" id="KW-0378">Hydrolase</keyword>
<dbReference type="EMBL" id="QFPO01000003">
    <property type="protein sequence ID" value="PZQ18572.1"/>
    <property type="molecule type" value="Genomic_DNA"/>
</dbReference>
<dbReference type="SUPFAM" id="SSF49785">
    <property type="entry name" value="Galactose-binding domain-like"/>
    <property type="match status" value="1"/>
</dbReference>